<feature type="compositionally biased region" description="Basic and acidic residues" evidence="1">
    <location>
        <begin position="182"/>
        <end position="193"/>
    </location>
</feature>
<dbReference type="Proteomes" id="UP000007259">
    <property type="component" value="Chromosome 20"/>
</dbReference>
<keyword evidence="3" id="KW-1185">Reference proteome</keyword>
<dbReference type="RefSeq" id="XP_003875153.1">
    <property type="nucleotide sequence ID" value="XM_003875104.1"/>
</dbReference>
<organism evidence="2 3">
    <name type="scientific">Leishmania mexicana (strain MHOM/GT/2001/U1103)</name>
    <dbReference type="NCBI Taxonomy" id="929439"/>
    <lineage>
        <taxon>Eukaryota</taxon>
        <taxon>Discoba</taxon>
        <taxon>Euglenozoa</taxon>
        <taxon>Kinetoplastea</taxon>
        <taxon>Metakinetoplastina</taxon>
        <taxon>Trypanosomatida</taxon>
        <taxon>Trypanosomatidae</taxon>
        <taxon>Leishmaniinae</taxon>
        <taxon>Leishmania</taxon>
    </lineage>
</organism>
<feature type="region of interest" description="Disordered" evidence="1">
    <location>
        <begin position="127"/>
        <end position="269"/>
    </location>
</feature>
<evidence type="ECO:0000256" key="1">
    <source>
        <dbReference type="SAM" id="MobiDB-lite"/>
    </source>
</evidence>
<accession>E9AUM9</accession>
<name>E9AUM9_LEIMU</name>
<dbReference type="OMA" id="GENCYSQ"/>
<feature type="compositionally biased region" description="Low complexity" evidence="1">
    <location>
        <begin position="162"/>
        <end position="181"/>
    </location>
</feature>
<dbReference type="PANTHER" id="PTHR35378:SF1">
    <property type="entry name" value="C2H2-TYPE DOMAIN-CONTAINING PROTEIN"/>
    <property type="match status" value="1"/>
</dbReference>
<dbReference type="KEGG" id="lmi:LMXM_20_0910"/>
<sequence>MPPSGKAGSSAAEQVVDVDPLLVYFTFSRIRPRFSCGRTIESTLKQFRDGELHPRDLPLLSVLTDGENCYSQNNRRLYVYKQLKREGLLDTLPVRLRPLPQTKRMHSKYSPKTCALNATLMRDTANRDGVKDASETAADSSDASDIEGSHNNHDDELRSGNRPAPSSSSPSRSASCAVAPVLEREVVEGEDLSKASTRANKKEQQQQQHGFTLSQQPSNANRGEKASQRPGKRKGAVVVRLPSTSSSDRGGNSGTSALEAELRKLGLHT</sequence>
<dbReference type="OrthoDB" id="415230at2759"/>
<proteinExistence type="predicted"/>
<feature type="compositionally biased region" description="Polar residues" evidence="1">
    <location>
        <begin position="242"/>
        <end position="256"/>
    </location>
</feature>
<evidence type="ECO:0000313" key="2">
    <source>
        <dbReference type="EMBL" id="CBZ26658.1"/>
    </source>
</evidence>
<dbReference type="EMBL" id="FR799573">
    <property type="protein sequence ID" value="CBZ26658.1"/>
    <property type="molecule type" value="Genomic_DNA"/>
</dbReference>
<protein>
    <submittedName>
        <fullName evidence="2">Uncharacterized protein</fullName>
    </submittedName>
</protein>
<feature type="compositionally biased region" description="Basic and acidic residues" evidence="1">
    <location>
        <begin position="260"/>
        <end position="269"/>
    </location>
</feature>
<reference evidence="2 3" key="1">
    <citation type="journal article" date="2011" name="Genome Res.">
        <title>Chromosome and gene copy number variation allow major structural change between species and strains of Leishmania.</title>
        <authorList>
            <person name="Rogers M.B."/>
            <person name="Hilley J.D."/>
            <person name="Dickens N.J."/>
            <person name="Wilkes J."/>
            <person name="Bates P.A."/>
            <person name="Depledge D.P."/>
            <person name="Harris D."/>
            <person name="Her Y."/>
            <person name="Herzyk P."/>
            <person name="Imamura H."/>
            <person name="Otto T.D."/>
            <person name="Sanders M."/>
            <person name="Seeger K."/>
            <person name="Dujardin J.C."/>
            <person name="Berriman M."/>
            <person name="Smith D.F."/>
            <person name="Hertz-Fowler C."/>
            <person name="Mottram J.C."/>
        </authorList>
    </citation>
    <scope>NUCLEOTIDE SEQUENCE [LARGE SCALE GENOMIC DNA]</scope>
    <source>
        <strain evidence="2 3">MHOM/GT/2001/U1103</strain>
    </source>
</reference>
<dbReference type="PANTHER" id="PTHR35378">
    <property type="entry name" value="UNNAMED PRODUCT"/>
    <property type="match status" value="1"/>
</dbReference>
<feature type="compositionally biased region" description="Polar residues" evidence="1">
    <location>
        <begin position="205"/>
        <end position="221"/>
    </location>
</feature>
<feature type="compositionally biased region" description="Basic and acidic residues" evidence="1">
    <location>
        <begin position="147"/>
        <end position="159"/>
    </location>
</feature>
<evidence type="ECO:0000313" key="3">
    <source>
        <dbReference type="Proteomes" id="UP000007259"/>
    </source>
</evidence>
<dbReference type="GeneID" id="13448644"/>
<dbReference type="AlphaFoldDB" id="E9AUM9"/>
<dbReference type="PhylomeDB" id="E9AUM9"/>
<gene>
    <name evidence="2" type="ORF">LMXM_20_0910</name>
</gene>
<dbReference type="VEuPathDB" id="TriTrypDB:LmxM.20.0910"/>